<keyword evidence="9" id="KW-1185">Reference proteome</keyword>
<evidence type="ECO:0000259" key="7">
    <source>
        <dbReference type="Pfam" id="PF12627"/>
    </source>
</evidence>
<dbReference type="AlphaFoldDB" id="A0A1W0A2F8"/>
<evidence type="ECO:0000256" key="3">
    <source>
        <dbReference type="ARBA" id="ARBA00022741"/>
    </source>
</evidence>
<dbReference type="Gene3D" id="3.30.460.10">
    <property type="entry name" value="Beta Polymerase, domain 2"/>
    <property type="match status" value="1"/>
</dbReference>
<keyword evidence="3" id="KW-0547">Nucleotide-binding</keyword>
<dbReference type="Gene3D" id="1.10.3090.10">
    <property type="entry name" value="cca-adding enzyme, domain 2"/>
    <property type="match status" value="1"/>
</dbReference>
<comment type="similarity">
    <text evidence="1 5">Belongs to the tRNA nucleotidyltransferase/poly(A) polymerase family.</text>
</comment>
<feature type="domain" description="Poly A polymerase head" evidence="6">
    <location>
        <begin position="61"/>
        <end position="202"/>
    </location>
</feature>
<dbReference type="GO" id="GO:0001680">
    <property type="term" value="P:tRNA 3'-terminal CCA addition"/>
    <property type="evidence" value="ECO:0007669"/>
    <property type="project" value="UniProtKB-ARBA"/>
</dbReference>
<dbReference type="SUPFAM" id="SSF81301">
    <property type="entry name" value="Nucleotidyltransferase"/>
    <property type="match status" value="1"/>
</dbReference>
<feature type="domain" description="tRNA nucleotidyltransferase/poly(A) polymerase RNA and SrmB- binding" evidence="7">
    <location>
        <begin position="229"/>
        <end position="293"/>
    </location>
</feature>
<evidence type="ECO:0000256" key="2">
    <source>
        <dbReference type="ARBA" id="ARBA00022679"/>
    </source>
</evidence>
<reference evidence="8 9" key="1">
    <citation type="journal article" date="2014" name="Genome Biol. Evol.">
        <title>The secreted proteins of Achlya hypogyna and Thraustotheca clavata identify the ancestral oomycete secretome and reveal gene acquisitions by horizontal gene transfer.</title>
        <authorList>
            <person name="Misner I."/>
            <person name="Blouin N."/>
            <person name="Leonard G."/>
            <person name="Richards T.A."/>
            <person name="Lane C.E."/>
        </authorList>
    </citation>
    <scope>NUCLEOTIDE SEQUENCE [LARGE SCALE GENOMIC DNA]</scope>
    <source>
        <strain evidence="8 9">ATCC 34112</strain>
    </source>
</reference>
<evidence type="ECO:0000259" key="6">
    <source>
        <dbReference type="Pfam" id="PF01743"/>
    </source>
</evidence>
<dbReference type="GO" id="GO:0000166">
    <property type="term" value="F:nucleotide binding"/>
    <property type="evidence" value="ECO:0007669"/>
    <property type="project" value="UniProtKB-KW"/>
</dbReference>
<proteinExistence type="inferred from homology"/>
<dbReference type="STRING" id="74557.A0A1W0A2F8"/>
<evidence type="ECO:0000313" key="9">
    <source>
        <dbReference type="Proteomes" id="UP000243217"/>
    </source>
</evidence>
<feature type="non-terminal residue" evidence="8">
    <location>
        <position position="516"/>
    </location>
</feature>
<dbReference type="PANTHER" id="PTHR13734:SF5">
    <property type="entry name" value="CCA TRNA NUCLEOTIDYLTRANSFERASE, MITOCHONDRIAL"/>
    <property type="match status" value="1"/>
</dbReference>
<comment type="caution">
    <text evidence="8">The sequence shown here is derived from an EMBL/GenBank/DDBJ whole genome shotgun (WGS) entry which is preliminary data.</text>
</comment>
<dbReference type="CDD" id="cd05398">
    <property type="entry name" value="NT_ClassII-CCAase"/>
    <property type="match status" value="1"/>
</dbReference>
<accession>A0A1W0A2F8</accession>
<dbReference type="GO" id="GO:0052929">
    <property type="term" value="F:ATP:3'-cytidine-cytidine-tRNA adenylyltransferase activity"/>
    <property type="evidence" value="ECO:0007669"/>
    <property type="project" value="TreeGrafter"/>
</dbReference>
<sequence>MITFTDTNLRIGWWSMWHRRVLCHRRLSQWSKPTIKLTSEEIKLFQVLQYIQKQYAPDVTLRVAGGWVRDKLLGIPSDDIDIAVDSGTGESFAQHILSFQSASGVPSKGFYVVKKNTEQSKHLACATVKLLGHDLDFVHLRSETYADSTSRIPILNEKPATPTEDASRRDITINALFYNLATESIEDFTGYGLADLKAKRIRTPLPPLETFLDDPLRVLRAIRFACHYNFTLEADLTEAIQDSRVQEALLHKVSRERIGIEVRKMLSGANPSRAITLLTELGLWHTLLPELTAIDSKDPSSFLSCVKFVQEFAAPPTLSLEDFCMFQDTLSDEELVKICLQYLFQPTWQDHKRYLDAIKDELKWSKAEAKAITNIIEACKSFNDNSTNDKAIVQHIRLILWFRDHGPVFKEAIPILWHLPDKPHTKTKNSHKCLNEIKIDSHPKNYKIFFWYDIVTIERPKKLSDLIEVTAVYETLYPDNTIEEEIEFVQKVLEPIYKRASEQNDSKTYNVYYYSR</sequence>
<dbReference type="GO" id="GO:0003723">
    <property type="term" value="F:RNA binding"/>
    <property type="evidence" value="ECO:0007669"/>
    <property type="project" value="UniProtKB-KW"/>
</dbReference>
<dbReference type="OrthoDB" id="445712at2759"/>
<dbReference type="EMBL" id="JNBS01000611">
    <property type="protein sequence ID" value="OQS04463.1"/>
    <property type="molecule type" value="Genomic_DNA"/>
</dbReference>
<evidence type="ECO:0000313" key="8">
    <source>
        <dbReference type="EMBL" id="OQS04463.1"/>
    </source>
</evidence>
<dbReference type="InterPro" id="IPR002646">
    <property type="entry name" value="PolA_pol_head_dom"/>
</dbReference>
<keyword evidence="2 5" id="KW-0808">Transferase</keyword>
<dbReference type="InterPro" id="IPR032828">
    <property type="entry name" value="PolyA_RNA-bd"/>
</dbReference>
<keyword evidence="4 5" id="KW-0694">RNA-binding</keyword>
<dbReference type="Proteomes" id="UP000243217">
    <property type="component" value="Unassembled WGS sequence"/>
</dbReference>
<dbReference type="Pfam" id="PF12627">
    <property type="entry name" value="PolyA_pol_RNAbd"/>
    <property type="match status" value="1"/>
</dbReference>
<protein>
    <submittedName>
        <fullName evidence="8">tRNA nucleotidyltransferase</fullName>
    </submittedName>
</protein>
<dbReference type="InterPro" id="IPR043519">
    <property type="entry name" value="NT_sf"/>
</dbReference>
<organism evidence="8 9">
    <name type="scientific">Thraustotheca clavata</name>
    <dbReference type="NCBI Taxonomy" id="74557"/>
    <lineage>
        <taxon>Eukaryota</taxon>
        <taxon>Sar</taxon>
        <taxon>Stramenopiles</taxon>
        <taxon>Oomycota</taxon>
        <taxon>Saprolegniomycetes</taxon>
        <taxon>Saprolegniales</taxon>
        <taxon>Achlyaceae</taxon>
        <taxon>Thraustotheca</taxon>
    </lineage>
</organism>
<gene>
    <name evidence="8" type="ORF">THRCLA_03307</name>
</gene>
<dbReference type="SUPFAM" id="SSF81891">
    <property type="entry name" value="Poly A polymerase C-terminal region-like"/>
    <property type="match status" value="1"/>
</dbReference>
<dbReference type="Pfam" id="PF01743">
    <property type="entry name" value="PolyA_pol"/>
    <property type="match status" value="1"/>
</dbReference>
<evidence type="ECO:0000256" key="1">
    <source>
        <dbReference type="ARBA" id="ARBA00007265"/>
    </source>
</evidence>
<evidence type="ECO:0000256" key="5">
    <source>
        <dbReference type="RuleBase" id="RU003953"/>
    </source>
</evidence>
<dbReference type="PANTHER" id="PTHR13734">
    <property type="entry name" value="TRNA-NUCLEOTIDYLTRANSFERASE"/>
    <property type="match status" value="1"/>
</dbReference>
<name>A0A1W0A2F8_9STRA</name>
<evidence type="ECO:0000256" key="4">
    <source>
        <dbReference type="ARBA" id="ARBA00022884"/>
    </source>
</evidence>
<dbReference type="GO" id="GO:0052927">
    <property type="term" value="F:CC tRNA cytidylyltransferase activity"/>
    <property type="evidence" value="ECO:0007669"/>
    <property type="project" value="TreeGrafter"/>
</dbReference>